<evidence type="ECO:0000256" key="3">
    <source>
        <dbReference type="ARBA" id="ARBA00011870"/>
    </source>
</evidence>
<dbReference type="EMBL" id="ACLF03000006">
    <property type="protein sequence ID" value="EFQ83029.1"/>
    <property type="molecule type" value="Genomic_DNA"/>
</dbReference>
<dbReference type="InterPro" id="IPR036724">
    <property type="entry name" value="Cobalamin-bd_sf"/>
</dbReference>
<keyword evidence="10" id="KW-1185">Reference proteome</keyword>
<dbReference type="Pfam" id="PF02310">
    <property type="entry name" value="B12-binding"/>
    <property type="match status" value="1"/>
</dbReference>
<dbReference type="InterPro" id="IPR006158">
    <property type="entry name" value="Cobalamin-bd"/>
</dbReference>
<dbReference type="InterPro" id="IPR016176">
    <property type="entry name" value="Cbl-dep_enz_cat"/>
</dbReference>
<name>E2SCS6_9ACTN</name>
<dbReference type="PANTHER" id="PTHR48101">
    <property type="entry name" value="METHYLMALONYL-COA MUTASE, MITOCHONDRIAL-RELATED"/>
    <property type="match status" value="1"/>
</dbReference>
<dbReference type="NCBIfam" id="TIGR00641">
    <property type="entry name" value="acid_CoA_mut_N"/>
    <property type="match status" value="1"/>
</dbReference>
<evidence type="ECO:0000256" key="4">
    <source>
        <dbReference type="ARBA" id="ARBA00022628"/>
    </source>
</evidence>
<dbReference type="GO" id="GO:0046872">
    <property type="term" value="F:metal ion binding"/>
    <property type="evidence" value="ECO:0007669"/>
    <property type="project" value="UniProtKB-KW"/>
</dbReference>
<dbReference type="Gene3D" id="3.40.50.280">
    <property type="entry name" value="Cobalamin-binding domain"/>
    <property type="match status" value="1"/>
</dbReference>
<dbReference type="STRING" id="585531.HMPREF0063_12238"/>
<dbReference type="AlphaFoldDB" id="E2SCS6"/>
<comment type="similarity">
    <text evidence="2">Belongs to the methylmalonyl-CoA mutase family.</text>
</comment>
<evidence type="ECO:0000259" key="8">
    <source>
        <dbReference type="PROSITE" id="PS51332"/>
    </source>
</evidence>
<reference evidence="9" key="1">
    <citation type="submission" date="2010-08" db="EMBL/GenBank/DDBJ databases">
        <authorList>
            <person name="Muzny D."/>
            <person name="Qin X."/>
            <person name="Buhay C."/>
            <person name="Dugan-Rocha S."/>
            <person name="Ding Y."/>
            <person name="Chen G."/>
            <person name="Hawes A."/>
            <person name="Holder M."/>
            <person name="Jhangiani S."/>
            <person name="Johnson A."/>
            <person name="Khan Z."/>
            <person name="Li Z."/>
            <person name="Liu W."/>
            <person name="Liu X."/>
            <person name="Perez L."/>
            <person name="Shen H."/>
            <person name="Wang Q."/>
            <person name="Watt J."/>
            <person name="Xi L."/>
            <person name="Xin Y."/>
            <person name="Zhou J."/>
            <person name="Deng J."/>
            <person name="Jiang H."/>
            <person name="Liu Y."/>
            <person name="Qu J."/>
            <person name="Song X.-Z."/>
            <person name="Zhang L."/>
            <person name="Villasana D."/>
            <person name="Johnson A."/>
            <person name="Liu J."/>
            <person name="Liyanage D."/>
            <person name="Lorensuhewa L."/>
            <person name="Robinson T."/>
            <person name="Song A."/>
            <person name="Song B.-B."/>
            <person name="Dinh H."/>
            <person name="Thornton R."/>
            <person name="Coyle M."/>
            <person name="Francisco L."/>
            <person name="Jackson L."/>
            <person name="Javaid M."/>
            <person name="Korchina V."/>
            <person name="Kovar C."/>
            <person name="Mata R."/>
            <person name="Mathew T."/>
            <person name="Ngo R."/>
            <person name="Nguyen L."/>
            <person name="Nguyen N."/>
            <person name="Okwuonu G."/>
            <person name="Ongeri F."/>
            <person name="Pham C."/>
            <person name="Simmons D."/>
            <person name="Wilczek-Boney K."/>
            <person name="Hale W."/>
            <person name="Jakkamsetti A."/>
            <person name="Pham P."/>
            <person name="Ruth R."/>
            <person name="San Lucas F."/>
            <person name="Warren J."/>
            <person name="Zhang J."/>
            <person name="Zhao Z."/>
            <person name="Zhou C."/>
            <person name="Zhu D."/>
            <person name="Lee S."/>
            <person name="Bess C."/>
            <person name="Blankenburg K."/>
            <person name="Forbes L."/>
            <person name="Fu Q."/>
            <person name="Gubbala S."/>
            <person name="Hirani K."/>
            <person name="Jayaseelan J.C."/>
            <person name="Lara F."/>
            <person name="Munidasa M."/>
            <person name="Palculict T."/>
            <person name="Patil S."/>
            <person name="Pu L.-L."/>
            <person name="Saada N."/>
            <person name="Tang L."/>
            <person name="Weissenberger G."/>
            <person name="Zhu Y."/>
            <person name="Hemphill L."/>
            <person name="Shang Y."/>
            <person name="Youmans B."/>
            <person name="Ayvaz T."/>
            <person name="Ross M."/>
            <person name="Santibanez J."/>
            <person name="Aqrawi P."/>
            <person name="Gross S."/>
            <person name="Joshi V."/>
            <person name="Fowler G."/>
            <person name="Nazareth L."/>
            <person name="Reid J."/>
            <person name="Worley K."/>
            <person name="Petrosino J."/>
            <person name="Highlander S."/>
            <person name="Gibbs R."/>
        </authorList>
    </citation>
    <scope>NUCLEOTIDE SEQUENCE [LARGE SCALE GENOMIC DNA]</scope>
    <source>
        <strain evidence="9">DSM 15272</strain>
    </source>
</reference>
<comment type="cofactor">
    <cofactor evidence="1">
        <name>adenosylcob(III)alamin</name>
        <dbReference type="ChEBI" id="CHEBI:18408"/>
    </cofactor>
</comment>
<evidence type="ECO:0000313" key="10">
    <source>
        <dbReference type="Proteomes" id="UP000003111"/>
    </source>
</evidence>
<feature type="domain" description="B12-binding" evidence="8">
    <location>
        <begin position="518"/>
        <end position="647"/>
    </location>
</feature>
<dbReference type="CDD" id="cd02071">
    <property type="entry name" value="MM_CoA_mut_B12_BD"/>
    <property type="match status" value="1"/>
</dbReference>
<comment type="caution">
    <text evidence="9">The sequence shown here is derived from an EMBL/GenBank/DDBJ whole genome shotgun (WGS) entry which is preliminary data.</text>
</comment>
<evidence type="ECO:0000256" key="2">
    <source>
        <dbReference type="ARBA" id="ARBA00008465"/>
    </source>
</evidence>
<dbReference type="InterPro" id="IPR006098">
    <property type="entry name" value="MMCoA_mutase_a_cat"/>
</dbReference>
<dbReference type="GO" id="GO:0031419">
    <property type="term" value="F:cobalamin binding"/>
    <property type="evidence" value="ECO:0007669"/>
    <property type="project" value="UniProtKB-KW"/>
</dbReference>
<dbReference type="PROSITE" id="PS51332">
    <property type="entry name" value="B12_BINDING"/>
    <property type="match status" value="1"/>
</dbReference>
<sequence>MMRTYAGHSSAAESNALYRKNLAKGQTGLSVAFDLPTQTGYDPDHELSRGEVGKVGVPIPHLGSMRRLFQDIPLGEMNTSMTINATAMWLLAMYQVAAEEQGVDAAELAGTTQNDIIKEYLSRGTYVFPPESSLRLTTDMIAYTVSSIPKWNPLNICSYHLQEAGATPTQELAYALTTAIAVLDSVRDSGQVPPEEFERVVGRISFFVNAGVRFIEEMCKMRAFGALWDEITRERYGVTDPKMRRLRYGVQVNSLGLTEAQPENNVQRIVLEMLGVTLSKDARARAVQLPAWNEALGLPRPWDQQWSLRLQQVLAFESDLLEYDDIFEGSVVIEAKVAELVEGAKAEIDRVQAMGGAVAAVESGYMKQALVSSHAERRARIESGEMKVVGVNSYTSTEPSPLTADLDGAIMASDPQAEANAVADVQQWRSQRDQAAVDAALERLAAEAKTTTNLMAATLDAVRAGATVGEWSHTLRGVFGEYRAPTGVAGVVGVAEAGAELTAVREKVARTGEELGGRLRFLVGKPGLDGHSNGAEQVAVRARDAGFEVVYQGIRLTPSQIVAAAVAEDVHVVGLSILSGSHMELVPEVQKGLLEAGLDNVPVIVGGIIPDSDARRLEAEGIAAVFTPKDFGMTDIMDRVADEVRKANGLS</sequence>
<proteinExistence type="inferred from homology"/>
<dbReference type="GO" id="GO:0004494">
    <property type="term" value="F:methylmalonyl-CoA mutase activity"/>
    <property type="evidence" value="ECO:0007669"/>
    <property type="project" value="UniProtKB-EC"/>
</dbReference>
<dbReference type="InterPro" id="IPR006159">
    <property type="entry name" value="Acid_CoA_mut_C"/>
</dbReference>
<evidence type="ECO:0000256" key="5">
    <source>
        <dbReference type="ARBA" id="ARBA00022723"/>
    </source>
</evidence>
<keyword evidence="4" id="KW-0846">Cobalamin</keyword>
<keyword evidence="7" id="KW-0170">Cobalt</keyword>
<dbReference type="PANTHER" id="PTHR48101:SF3">
    <property type="entry name" value="COENZYME B12-DEPENDENT MUTASE"/>
    <property type="match status" value="1"/>
</dbReference>
<keyword evidence="6" id="KW-0413">Isomerase</keyword>
<dbReference type="SUPFAM" id="SSF51703">
    <property type="entry name" value="Cobalamin (vitamin B12)-dependent enzymes"/>
    <property type="match status" value="1"/>
</dbReference>
<evidence type="ECO:0000313" key="9">
    <source>
        <dbReference type="EMBL" id="EFQ83029.1"/>
    </source>
</evidence>
<dbReference type="eggNOG" id="COG2185">
    <property type="taxonomic scope" value="Bacteria"/>
</dbReference>
<dbReference type="Pfam" id="PF01642">
    <property type="entry name" value="MM_CoA_mutase"/>
    <property type="match status" value="1"/>
</dbReference>
<dbReference type="Gene3D" id="3.20.20.240">
    <property type="entry name" value="Methylmalonyl-CoA mutase"/>
    <property type="match status" value="1"/>
</dbReference>
<dbReference type="Proteomes" id="UP000003111">
    <property type="component" value="Unassembled WGS sequence"/>
</dbReference>
<accession>E2SCS6</accession>
<gene>
    <name evidence="9" type="ORF">HMPREF0063_12238</name>
</gene>
<organism evidence="9 10">
    <name type="scientific">Aeromicrobium marinum DSM 15272</name>
    <dbReference type="NCBI Taxonomy" id="585531"/>
    <lineage>
        <taxon>Bacteria</taxon>
        <taxon>Bacillati</taxon>
        <taxon>Actinomycetota</taxon>
        <taxon>Actinomycetes</taxon>
        <taxon>Propionibacteriales</taxon>
        <taxon>Nocardioidaceae</taxon>
        <taxon>Aeromicrobium</taxon>
    </lineage>
</organism>
<dbReference type="SUPFAM" id="SSF52242">
    <property type="entry name" value="Cobalamin (vitamin B12)-binding domain"/>
    <property type="match status" value="1"/>
</dbReference>
<evidence type="ECO:0000256" key="6">
    <source>
        <dbReference type="ARBA" id="ARBA00023235"/>
    </source>
</evidence>
<comment type="subunit">
    <text evidence="3">Heterodimer of an alpha and a beta chain.</text>
</comment>
<evidence type="ECO:0000256" key="7">
    <source>
        <dbReference type="ARBA" id="ARBA00023285"/>
    </source>
</evidence>
<evidence type="ECO:0000256" key="1">
    <source>
        <dbReference type="ARBA" id="ARBA00001922"/>
    </source>
</evidence>
<dbReference type="NCBIfam" id="TIGR00640">
    <property type="entry name" value="acid_CoA_mut_C"/>
    <property type="match status" value="1"/>
</dbReference>
<dbReference type="HOGENOM" id="CLU_009523_4_0_11"/>
<dbReference type="InterPro" id="IPR006099">
    <property type="entry name" value="MeMalonylCoA_mutase_a/b_cat"/>
</dbReference>
<keyword evidence="5" id="KW-0479">Metal-binding</keyword>
<protein>
    <submittedName>
        <fullName evidence="9">B12 binding domain protein</fullName>
    </submittedName>
</protein>